<keyword evidence="2" id="KW-1185">Reference proteome</keyword>
<evidence type="ECO:0000313" key="1">
    <source>
        <dbReference type="EMBL" id="GIG53779.1"/>
    </source>
</evidence>
<gene>
    <name evidence="1" type="ORF">Dac01nite_05310</name>
</gene>
<evidence type="ECO:0000313" key="2">
    <source>
        <dbReference type="Proteomes" id="UP000652354"/>
    </source>
</evidence>
<sequence>MTVVATRARRLGVRALVIKGAVADHHRLRPERVSADVDVLVEPLEAGEFVHSLEGAGWSGRPETSIATEASAHSVTMVHPHWPCDIDVHHEFPGMLAGPHDAFDALWDERSGMSAAGIDVDVAGPLGSILISALHSLRHDTTVARYAAELVSTSIAVRELAPRDRDALGALAVATGAAGPLREWLRAEGIDVAVASTPSLVDWETRRHSGDTFAGQFVATFARAPWRERPRLLVEGIWPDAAEMRATHPEIGPHRRDLLRARLSRVGRGLRDAPRALRSLATARSRSRR</sequence>
<dbReference type="AlphaFoldDB" id="A0A919Q0J6"/>
<organism evidence="1 2">
    <name type="scientific">Demequina activiva</name>
    <dbReference type="NCBI Taxonomy" id="1582364"/>
    <lineage>
        <taxon>Bacteria</taxon>
        <taxon>Bacillati</taxon>
        <taxon>Actinomycetota</taxon>
        <taxon>Actinomycetes</taxon>
        <taxon>Micrococcales</taxon>
        <taxon>Demequinaceae</taxon>
        <taxon>Demequina</taxon>
    </lineage>
</organism>
<name>A0A919Q0J6_9MICO</name>
<proteinExistence type="predicted"/>
<accession>A0A919Q0J6</accession>
<reference evidence="1" key="1">
    <citation type="submission" date="2021-01" db="EMBL/GenBank/DDBJ databases">
        <title>Whole genome shotgun sequence of Demequina activiva NBRC 110675.</title>
        <authorList>
            <person name="Komaki H."/>
            <person name="Tamura T."/>
        </authorList>
    </citation>
    <scope>NUCLEOTIDE SEQUENCE</scope>
    <source>
        <strain evidence="1">NBRC 110675</strain>
    </source>
</reference>
<dbReference type="EMBL" id="BONR01000001">
    <property type="protein sequence ID" value="GIG53779.1"/>
    <property type="molecule type" value="Genomic_DNA"/>
</dbReference>
<evidence type="ECO:0008006" key="3">
    <source>
        <dbReference type="Google" id="ProtNLM"/>
    </source>
</evidence>
<comment type="caution">
    <text evidence="1">The sequence shown here is derived from an EMBL/GenBank/DDBJ whole genome shotgun (WGS) entry which is preliminary data.</text>
</comment>
<protein>
    <recommendedName>
        <fullName evidence="3">Nucleotidyltransferase</fullName>
    </recommendedName>
</protein>
<dbReference type="Proteomes" id="UP000652354">
    <property type="component" value="Unassembled WGS sequence"/>
</dbReference>